<dbReference type="AlphaFoldDB" id="A0A915CYN3"/>
<dbReference type="InterPro" id="IPR035979">
    <property type="entry name" value="RBD_domain_sf"/>
</dbReference>
<accession>A0A915CYN3</accession>
<dbReference type="GO" id="GO:0043005">
    <property type="term" value="C:neuron projection"/>
    <property type="evidence" value="ECO:0007669"/>
    <property type="project" value="TreeGrafter"/>
</dbReference>
<dbReference type="PANTHER" id="PTHR12566">
    <property type="entry name" value="CYTOPLASMIC POLYADENYLATION ELEMENT BINDING PROTEIN CPEB"/>
    <property type="match status" value="1"/>
</dbReference>
<keyword evidence="2" id="KW-1185">Reference proteome</keyword>
<evidence type="ECO:0000313" key="3">
    <source>
        <dbReference type="WBParaSite" id="jg13552"/>
    </source>
</evidence>
<organism evidence="2 3">
    <name type="scientific">Ditylenchus dipsaci</name>
    <dbReference type="NCBI Taxonomy" id="166011"/>
    <lineage>
        <taxon>Eukaryota</taxon>
        <taxon>Metazoa</taxon>
        <taxon>Ecdysozoa</taxon>
        <taxon>Nematoda</taxon>
        <taxon>Chromadorea</taxon>
        <taxon>Rhabditida</taxon>
        <taxon>Tylenchina</taxon>
        <taxon>Tylenchomorpha</taxon>
        <taxon>Sphaerularioidea</taxon>
        <taxon>Anguinidae</taxon>
        <taxon>Anguininae</taxon>
        <taxon>Ditylenchus</taxon>
    </lineage>
</organism>
<dbReference type="Gene3D" id="3.30.70.330">
    <property type="match status" value="1"/>
</dbReference>
<dbReference type="PANTHER" id="PTHR12566:SF9">
    <property type="entry name" value="CYTOPLASMIC POLYADENYLATION ELEMENT-BINDING PROTEIN 1"/>
    <property type="match status" value="1"/>
</dbReference>
<dbReference type="InterPro" id="IPR034819">
    <property type="entry name" value="CPEB"/>
</dbReference>
<dbReference type="Pfam" id="PF16367">
    <property type="entry name" value="RRM_7"/>
    <property type="match status" value="1"/>
</dbReference>
<dbReference type="GO" id="GO:0005634">
    <property type="term" value="C:nucleus"/>
    <property type="evidence" value="ECO:0007669"/>
    <property type="project" value="TreeGrafter"/>
</dbReference>
<reference evidence="3" key="1">
    <citation type="submission" date="2022-11" db="UniProtKB">
        <authorList>
            <consortium name="WormBaseParasite"/>
        </authorList>
    </citation>
    <scope>IDENTIFICATION</scope>
</reference>
<dbReference type="GO" id="GO:2000766">
    <property type="term" value="P:negative regulation of cytoplasmic translation"/>
    <property type="evidence" value="ECO:0007669"/>
    <property type="project" value="TreeGrafter"/>
</dbReference>
<dbReference type="WBParaSite" id="jg13552">
    <property type="protein sequence ID" value="jg13552"/>
    <property type="gene ID" value="jg13552"/>
</dbReference>
<name>A0A915CYN3_9BILA</name>
<sequence length="230" mass="25880">MGEYQRRQGGLQESKYVCQAYGIFGIDKANLCVVVERSPVFKPDARGIWNGDLPPRNYTNPRFSLKIFVGGVPWDVSEDTLMNAFRPYGVSHVEWPGQSPRSSKGRGGGREEKKPTGYVYVVFKSELSISFLLADCIQSCHASPGELYFSMKTGPCLKDFRQFVILPEDSFENVQLSVCRCKSFLGCARTLFTGRHSCKIFDTTPLIPGRTRQIQFSLVLAWAHYGFYSG</sequence>
<protein>
    <submittedName>
        <fullName evidence="3">RRM domain-containing protein</fullName>
    </submittedName>
</protein>
<dbReference type="GO" id="GO:0000900">
    <property type="term" value="F:mRNA regulatory element binding translation repressor activity"/>
    <property type="evidence" value="ECO:0007669"/>
    <property type="project" value="TreeGrafter"/>
</dbReference>
<evidence type="ECO:0000259" key="1">
    <source>
        <dbReference type="Pfam" id="PF16367"/>
    </source>
</evidence>
<dbReference type="GO" id="GO:0003730">
    <property type="term" value="F:mRNA 3'-UTR binding"/>
    <property type="evidence" value="ECO:0007669"/>
    <property type="project" value="InterPro"/>
</dbReference>
<dbReference type="InterPro" id="IPR012677">
    <property type="entry name" value="Nucleotide-bd_a/b_plait_sf"/>
</dbReference>
<dbReference type="InterPro" id="IPR000504">
    <property type="entry name" value="RRM_dom"/>
</dbReference>
<dbReference type="GO" id="GO:0008135">
    <property type="term" value="F:translation factor activity, RNA binding"/>
    <property type="evidence" value="ECO:0007669"/>
    <property type="project" value="TreeGrafter"/>
</dbReference>
<dbReference type="SUPFAM" id="SSF54928">
    <property type="entry name" value="RNA-binding domain, RBD"/>
    <property type="match status" value="1"/>
</dbReference>
<dbReference type="Proteomes" id="UP000887574">
    <property type="component" value="Unplaced"/>
</dbReference>
<proteinExistence type="predicted"/>
<dbReference type="GO" id="GO:0005737">
    <property type="term" value="C:cytoplasm"/>
    <property type="evidence" value="ECO:0007669"/>
    <property type="project" value="TreeGrafter"/>
</dbReference>
<dbReference type="GO" id="GO:0043022">
    <property type="term" value="F:ribosome binding"/>
    <property type="evidence" value="ECO:0007669"/>
    <property type="project" value="TreeGrafter"/>
</dbReference>
<feature type="domain" description="RRM" evidence="1">
    <location>
        <begin position="64"/>
        <end position="153"/>
    </location>
</feature>
<evidence type="ECO:0000313" key="2">
    <source>
        <dbReference type="Proteomes" id="UP000887574"/>
    </source>
</evidence>
<dbReference type="GO" id="GO:0045202">
    <property type="term" value="C:synapse"/>
    <property type="evidence" value="ECO:0007669"/>
    <property type="project" value="TreeGrafter"/>
</dbReference>